<reference evidence="3 4" key="1">
    <citation type="submission" date="2023-08" db="EMBL/GenBank/DDBJ databases">
        <title>Phytohabitans sansha sp. nov., isolated from marine sediment.</title>
        <authorList>
            <person name="Zhao Y."/>
            <person name="Yi K."/>
        </authorList>
    </citation>
    <scope>NUCLEOTIDE SEQUENCE [LARGE SCALE GENOMIC DNA]</scope>
    <source>
        <strain evidence="3 4">ZYX-F-186</strain>
    </source>
</reference>
<evidence type="ECO:0000256" key="1">
    <source>
        <dbReference type="SAM" id="MobiDB-lite"/>
    </source>
</evidence>
<feature type="compositionally biased region" description="Low complexity" evidence="1">
    <location>
        <begin position="141"/>
        <end position="155"/>
    </location>
</feature>
<sequence length="480" mass="50504">MQPGSPFHLIETLGSCQVGNVWSAVDAQGRSLTVAVLDASVAADQRWREAFAEAANLLSREGRPPFLYADFSASAPFVAYAVDGFMGAEQVFQALGMEYQLVPPDVEYALPPVNETPAAAEPYADLLQQPGAAVPDPPTAPVADNAPAPAPGADHAPADLEATQPTAPSSAPPGPWTVESPAALPPQPVSPPQSQYPPIQPVSASPMPVSGSPIPVSATPHSPMPFSPAPHSPSSGPIPPAGPAPYDPYYPGPAASPKRRTGLIVGAVALVVIVLLGGGGFVAWQALGNEKEEPRTLPTATSAAPLPTVSPLQPGLEPPRVGDWPVWPVYAKGAQVATHDLDGLGFKLTLPANWECTPGGQAEGFVKYNCGAKPSVGVEIGGELIVRDCPQPCDDQRQVDMRKAEEAWGLQWRFAGEYAVLAETVKLDGGTRYGLVIVAFWRSTPEGAIDRQLVFRMTSPSDWLNDLRRVANGVRDQTKF</sequence>
<protein>
    <submittedName>
        <fullName evidence="3">Uncharacterized protein</fullName>
    </submittedName>
</protein>
<keyword evidence="2" id="KW-0812">Transmembrane</keyword>
<feature type="transmembrane region" description="Helical" evidence="2">
    <location>
        <begin position="263"/>
        <end position="287"/>
    </location>
</feature>
<keyword evidence="2" id="KW-0472">Membrane</keyword>
<evidence type="ECO:0000313" key="4">
    <source>
        <dbReference type="Proteomes" id="UP001230908"/>
    </source>
</evidence>
<feature type="compositionally biased region" description="Pro residues" evidence="1">
    <location>
        <begin position="222"/>
        <end position="244"/>
    </location>
</feature>
<keyword evidence="4" id="KW-1185">Reference proteome</keyword>
<dbReference type="Proteomes" id="UP001230908">
    <property type="component" value="Unassembled WGS sequence"/>
</dbReference>
<evidence type="ECO:0000313" key="3">
    <source>
        <dbReference type="EMBL" id="MDQ7903114.1"/>
    </source>
</evidence>
<name>A0ABU0Z9H6_9ACTN</name>
<feature type="region of interest" description="Disordered" evidence="1">
    <location>
        <begin position="129"/>
        <end position="244"/>
    </location>
</feature>
<keyword evidence="2" id="KW-1133">Transmembrane helix</keyword>
<proteinExistence type="predicted"/>
<accession>A0ABU0Z9H6</accession>
<comment type="caution">
    <text evidence="3">The sequence shown here is derived from an EMBL/GenBank/DDBJ whole genome shotgun (WGS) entry which is preliminary data.</text>
</comment>
<gene>
    <name evidence="3" type="ORF">RB614_01095</name>
</gene>
<evidence type="ECO:0000256" key="2">
    <source>
        <dbReference type="SAM" id="Phobius"/>
    </source>
</evidence>
<dbReference type="EMBL" id="JAVHUY010000001">
    <property type="protein sequence ID" value="MDQ7903114.1"/>
    <property type="molecule type" value="Genomic_DNA"/>
</dbReference>
<dbReference type="RefSeq" id="WP_308710385.1">
    <property type="nucleotide sequence ID" value="NZ_JAVHUY010000001.1"/>
</dbReference>
<feature type="compositionally biased region" description="Pro residues" evidence="1">
    <location>
        <begin position="183"/>
        <end position="200"/>
    </location>
</feature>
<organism evidence="3 4">
    <name type="scientific">Phytohabitans maris</name>
    <dbReference type="NCBI Taxonomy" id="3071409"/>
    <lineage>
        <taxon>Bacteria</taxon>
        <taxon>Bacillati</taxon>
        <taxon>Actinomycetota</taxon>
        <taxon>Actinomycetes</taxon>
        <taxon>Micromonosporales</taxon>
        <taxon>Micromonosporaceae</taxon>
    </lineage>
</organism>